<dbReference type="EMBL" id="JBBPFD010000020">
    <property type="protein sequence ID" value="KAK7883836.1"/>
    <property type="molecule type" value="Genomic_DNA"/>
</dbReference>
<protein>
    <recommendedName>
        <fullName evidence="1">C-type lectin domain-containing protein</fullName>
    </recommendedName>
</protein>
<evidence type="ECO:0000259" key="1">
    <source>
        <dbReference type="Pfam" id="PF00059"/>
    </source>
</evidence>
<dbReference type="SUPFAM" id="SSF56436">
    <property type="entry name" value="C-type lectin-like"/>
    <property type="match status" value="1"/>
</dbReference>
<feature type="domain" description="C-type lectin" evidence="1">
    <location>
        <begin position="1"/>
        <end position="64"/>
    </location>
</feature>
<accession>A0AAW0MSL4</accession>
<dbReference type="PANTHER" id="PTHR45784:SF5">
    <property type="entry name" value="C-TYPE LECTIN DOMAIN FAMILY 20 MEMBER A-RELATED"/>
    <property type="match status" value="1"/>
</dbReference>
<dbReference type="AlphaFoldDB" id="A0AAW0MSL4"/>
<name>A0AAW0MSL4_9GOBI</name>
<dbReference type="InterPro" id="IPR001304">
    <property type="entry name" value="C-type_lectin-like"/>
</dbReference>
<evidence type="ECO:0000313" key="2">
    <source>
        <dbReference type="EMBL" id="KAK7883836.1"/>
    </source>
</evidence>
<dbReference type="PANTHER" id="PTHR45784">
    <property type="entry name" value="C-TYPE LECTIN DOMAIN FAMILY 20 MEMBER A-RELATED"/>
    <property type="match status" value="1"/>
</dbReference>
<sequence>MSWKDAQSYCRQHHTDLAMIEDEAENTAVTSIASDKVWIAVKSKTQIMTMEFQSEADLSLPTIWSQLSQEISEEFMKMGITDVRVTWKNTPSKQSSLDP</sequence>
<dbReference type="InterPro" id="IPR016186">
    <property type="entry name" value="C-type_lectin-like/link_sf"/>
</dbReference>
<evidence type="ECO:0000313" key="3">
    <source>
        <dbReference type="Proteomes" id="UP001460270"/>
    </source>
</evidence>
<dbReference type="Pfam" id="PF00059">
    <property type="entry name" value="Lectin_C"/>
    <property type="match status" value="1"/>
</dbReference>
<dbReference type="InterPro" id="IPR016187">
    <property type="entry name" value="CTDL_fold"/>
</dbReference>
<organism evidence="2 3">
    <name type="scientific">Mugilogobius chulae</name>
    <name type="common">yellowstripe goby</name>
    <dbReference type="NCBI Taxonomy" id="88201"/>
    <lineage>
        <taxon>Eukaryota</taxon>
        <taxon>Metazoa</taxon>
        <taxon>Chordata</taxon>
        <taxon>Craniata</taxon>
        <taxon>Vertebrata</taxon>
        <taxon>Euteleostomi</taxon>
        <taxon>Actinopterygii</taxon>
        <taxon>Neopterygii</taxon>
        <taxon>Teleostei</taxon>
        <taxon>Neoteleostei</taxon>
        <taxon>Acanthomorphata</taxon>
        <taxon>Gobiaria</taxon>
        <taxon>Gobiiformes</taxon>
        <taxon>Gobioidei</taxon>
        <taxon>Gobiidae</taxon>
        <taxon>Gobionellinae</taxon>
        <taxon>Mugilogobius</taxon>
    </lineage>
</organism>
<dbReference type="Gene3D" id="3.10.100.10">
    <property type="entry name" value="Mannose-Binding Protein A, subunit A"/>
    <property type="match status" value="1"/>
</dbReference>
<comment type="caution">
    <text evidence="2">The sequence shown here is derived from an EMBL/GenBank/DDBJ whole genome shotgun (WGS) entry which is preliminary data.</text>
</comment>
<keyword evidence="3" id="KW-1185">Reference proteome</keyword>
<dbReference type="Proteomes" id="UP001460270">
    <property type="component" value="Unassembled WGS sequence"/>
</dbReference>
<gene>
    <name evidence="2" type="ORF">WMY93_026959</name>
</gene>
<reference evidence="3" key="1">
    <citation type="submission" date="2024-04" db="EMBL/GenBank/DDBJ databases">
        <title>Salinicola lusitanus LLJ914,a marine bacterium isolated from the Okinawa Trough.</title>
        <authorList>
            <person name="Li J."/>
        </authorList>
    </citation>
    <scope>NUCLEOTIDE SEQUENCE [LARGE SCALE GENOMIC DNA]</scope>
</reference>
<proteinExistence type="predicted"/>